<name>A0ABY7GG75_9GAMM</name>
<dbReference type="Pfam" id="PF03466">
    <property type="entry name" value="LysR_substrate"/>
    <property type="match status" value="1"/>
</dbReference>
<evidence type="ECO:0000313" key="6">
    <source>
        <dbReference type="EMBL" id="WAR43834.1"/>
    </source>
</evidence>
<dbReference type="SUPFAM" id="SSF53850">
    <property type="entry name" value="Periplasmic binding protein-like II"/>
    <property type="match status" value="1"/>
</dbReference>
<accession>A0ABY7GG75</accession>
<dbReference type="PANTHER" id="PTHR30537:SF3">
    <property type="entry name" value="TRANSCRIPTIONAL REGULATORY PROTEIN"/>
    <property type="match status" value="1"/>
</dbReference>
<dbReference type="Proteomes" id="UP001162780">
    <property type="component" value="Chromosome"/>
</dbReference>
<feature type="domain" description="HTH lysR-type" evidence="5">
    <location>
        <begin position="4"/>
        <end position="61"/>
    </location>
</feature>
<evidence type="ECO:0000256" key="1">
    <source>
        <dbReference type="ARBA" id="ARBA00009437"/>
    </source>
</evidence>
<dbReference type="Gene3D" id="3.40.190.290">
    <property type="match status" value="1"/>
</dbReference>
<keyword evidence="7" id="KW-1185">Reference proteome</keyword>
<dbReference type="InterPro" id="IPR000847">
    <property type="entry name" value="LysR_HTH_N"/>
</dbReference>
<dbReference type="PROSITE" id="PS50931">
    <property type="entry name" value="HTH_LYSR"/>
    <property type="match status" value="1"/>
</dbReference>
<gene>
    <name evidence="6" type="ORF">NM686_015835</name>
</gene>
<evidence type="ECO:0000259" key="5">
    <source>
        <dbReference type="PROSITE" id="PS50931"/>
    </source>
</evidence>
<dbReference type="Pfam" id="PF00126">
    <property type="entry name" value="HTH_1"/>
    <property type="match status" value="1"/>
</dbReference>
<dbReference type="PRINTS" id="PR00039">
    <property type="entry name" value="HTHLYSR"/>
</dbReference>
<keyword evidence="4" id="KW-0804">Transcription</keyword>
<dbReference type="InterPro" id="IPR036390">
    <property type="entry name" value="WH_DNA-bd_sf"/>
</dbReference>
<dbReference type="Gene3D" id="1.10.10.10">
    <property type="entry name" value="Winged helix-like DNA-binding domain superfamily/Winged helix DNA-binding domain"/>
    <property type="match status" value="1"/>
</dbReference>
<evidence type="ECO:0000256" key="4">
    <source>
        <dbReference type="ARBA" id="ARBA00023163"/>
    </source>
</evidence>
<evidence type="ECO:0000256" key="3">
    <source>
        <dbReference type="ARBA" id="ARBA00023125"/>
    </source>
</evidence>
<dbReference type="InterPro" id="IPR058163">
    <property type="entry name" value="LysR-type_TF_proteobact-type"/>
</dbReference>
<dbReference type="InterPro" id="IPR036388">
    <property type="entry name" value="WH-like_DNA-bd_sf"/>
</dbReference>
<dbReference type="RefSeq" id="WP_255188820.1">
    <property type="nucleotide sequence ID" value="NZ_CP113517.1"/>
</dbReference>
<keyword evidence="3" id="KW-0238">DNA-binding</keyword>
<protein>
    <submittedName>
        <fullName evidence="6">LysR family transcriptional regulator</fullName>
    </submittedName>
</protein>
<reference evidence="6" key="1">
    <citation type="submission" date="2022-11" db="EMBL/GenBank/DDBJ databases">
        <title>Methylomonas rapida sp. nov., Carotenoid-Producing Obligate Methanotrophs with High Growth Characteristics and Biotechnological Potential.</title>
        <authorList>
            <person name="Tikhonova E.N."/>
            <person name="Suleimanov R.Z."/>
            <person name="Miroshnikov K."/>
            <person name="Oshkin I.Y."/>
            <person name="Belova S.E."/>
            <person name="Danilova O.V."/>
            <person name="Ashikhmin A."/>
            <person name="Konopkin A."/>
            <person name="But S.Y."/>
            <person name="Khmelenina V.N."/>
            <person name="Kuznetsov N."/>
            <person name="Pimenov N.V."/>
            <person name="Dedysh S.N."/>
        </authorList>
    </citation>
    <scope>NUCLEOTIDE SEQUENCE</scope>
    <source>
        <strain evidence="6">MP1</strain>
    </source>
</reference>
<dbReference type="SUPFAM" id="SSF46785">
    <property type="entry name" value="Winged helix' DNA-binding domain"/>
    <property type="match status" value="1"/>
</dbReference>
<dbReference type="InterPro" id="IPR005119">
    <property type="entry name" value="LysR_subst-bd"/>
</dbReference>
<proteinExistence type="inferred from homology"/>
<comment type="similarity">
    <text evidence="1">Belongs to the LysR transcriptional regulatory family.</text>
</comment>
<evidence type="ECO:0000313" key="7">
    <source>
        <dbReference type="Proteomes" id="UP001162780"/>
    </source>
</evidence>
<organism evidence="6 7">
    <name type="scientific">Methylomonas rapida</name>
    <dbReference type="NCBI Taxonomy" id="2963939"/>
    <lineage>
        <taxon>Bacteria</taxon>
        <taxon>Pseudomonadati</taxon>
        <taxon>Pseudomonadota</taxon>
        <taxon>Gammaproteobacteria</taxon>
        <taxon>Methylococcales</taxon>
        <taxon>Methylococcaceae</taxon>
        <taxon>Methylomonas</taxon>
    </lineage>
</organism>
<sequence>MHNMNWDDLRYFIEVVRSGNVTEAGLRLGVNQSTVSRRIAQLENQLGKALFDRTAKGWLITPVGEKIVMLAEEMANQANAIHRKIESDSEDVSGVIKLTVSDVCAKRFVFPVIRDFKRDYPDVDFVLIAAEEVLNLAGREADIAIHAIMEPPPNVVGKRICRLAYSVYGHPELVKNLSTEMPPCITWIGDGATLPNWITKNFPKLKRAYRTNSSVAMFEMCREGLGLALLPCSLADEADELVRVPVEHIESGYDVWVLSHVDLRTTARVRIFRDRMVEFLTNEIDLLEGRKPKINSWS</sequence>
<keyword evidence="2" id="KW-0805">Transcription regulation</keyword>
<evidence type="ECO:0000256" key="2">
    <source>
        <dbReference type="ARBA" id="ARBA00023015"/>
    </source>
</evidence>
<dbReference type="PANTHER" id="PTHR30537">
    <property type="entry name" value="HTH-TYPE TRANSCRIPTIONAL REGULATOR"/>
    <property type="match status" value="1"/>
</dbReference>
<dbReference type="EMBL" id="CP113517">
    <property type="protein sequence ID" value="WAR43834.1"/>
    <property type="molecule type" value="Genomic_DNA"/>
</dbReference>